<evidence type="ECO:0000259" key="16">
    <source>
        <dbReference type="SMART" id="SM00483"/>
    </source>
</evidence>
<evidence type="ECO:0000256" key="10">
    <source>
        <dbReference type="ARBA" id="ARBA00022932"/>
    </source>
</evidence>
<evidence type="ECO:0000256" key="1">
    <source>
        <dbReference type="ARBA" id="ARBA00001946"/>
    </source>
</evidence>
<comment type="cofactor">
    <cofactor evidence="1">
        <name>Mg(2+)</name>
        <dbReference type="ChEBI" id="CHEBI:18420"/>
    </cofactor>
</comment>
<dbReference type="InterPro" id="IPR027421">
    <property type="entry name" value="DNA_pol_lamdba_lyase_dom_sf"/>
</dbReference>
<comment type="function">
    <text evidence="15">DNA polymerase that functions in several pathways of DNA repair. Involved in base excision repair (BER) responsible for repair of lesions that give rise to abasic (AP) sites in DNA. Also contributes to DNA double-strand break repair by non-homologous end joining and homologous recombination. Has both template-dependent and template-independent (terminal transferase) DNA polymerase activities. Has also a 5'-deoxyribose-5-phosphate lyase (dRP lyase) activity.</text>
</comment>
<keyword evidence="8 15" id="KW-0227">DNA damage</keyword>
<dbReference type="InterPro" id="IPR002008">
    <property type="entry name" value="DNA_pol_X_beta-like"/>
</dbReference>
<keyword evidence="17" id="KW-1185">Reference proteome</keyword>
<evidence type="ECO:0000256" key="8">
    <source>
        <dbReference type="ARBA" id="ARBA00022763"/>
    </source>
</evidence>
<keyword evidence="10 15" id="KW-0239">DNA-directed DNA polymerase</keyword>
<dbReference type="PANTHER" id="PTHR11276:SF42">
    <property type="entry name" value="DNA POLYMERASE BETA"/>
    <property type="match status" value="1"/>
</dbReference>
<evidence type="ECO:0000256" key="6">
    <source>
        <dbReference type="ARBA" id="ARBA00022695"/>
    </source>
</evidence>
<dbReference type="PRINTS" id="PR00869">
    <property type="entry name" value="DNAPOLX"/>
</dbReference>
<keyword evidence="5 15" id="KW-0808">Transferase</keyword>
<gene>
    <name evidence="18" type="primary">LOC106814377</name>
</gene>
<keyword evidence="4" id="KW-0237">DNA synthesis</keyword>
<dbReference type="PANTHER" id="PTHR11276">
    <property type="entry name" value="DNA POLYMERASE TYPE-X FAMILY MEMBER"/>
    <property type="match status" value="1"/>
</dbReference>
<dbReference type="InterPro" id="IPR022312">
    <property type="entry name" value="DNA_pol_X"/>
</dbReference>
<dbReference type="PRINTS" id="PR00870">
    <property type="entry name" value="DNAPOLXBETA"/>
</dbReference>
<dbReference type="CDD" id="cd00141">
    <property type="entry name" value="NT_POLXc"/>
    <property type="match status" value="1"/>
</dbReference>
<organism evidence="17 18">
    <name type="scientific">Priapulus caudatus</name>
    <name type="common">Priapulid worm</name>
    <dbReference type="NCBI Taxonomy" id="37621"/>
    <lineage>
        <taxon>Eukaryota</taxon>
        <taxon>Metazoa</taxon>
        <taxon>Ecdysozoa</taxon>
        <taxon>Scalidophora</taxon>
        <taxon>Priapulida</taxon>
        <taxon>Priapulimorpha</taxon>
        <taxon>Priapulimorphida</taxon>
        <taxon>Priapulidae</taxon>
        <taxon>Priapulus</taxon>
    </lineage>
</organism>
<comment type="subcellular location">
    <subcellularLocation>
        <location evidence="2 15">Nucleus</location>
    </subcellularLocation>
</comment>
<evidence type="ECO:0000256" key="3">
    <source>
        <dbReference type="ARBA" id="ARBA00022490"/>
    </source>
</evidence>
<evidence type="ECO:0000256" key="2">
    <source>
        <dbReference type="ARBA" id="ARBA00004123"/>
    </source>
</evidence>
<dbReference type="Gene3D" id="1.10.150.110">
    <property type="entry name" value="DNA polymerase beta, N-terminal domain-like"/>
    <property type="match status" value="1"/>
</dbReference>
<keyword evidence="12 15" id="KW-0234">DNA repair</keyword>
<name>A0ABM1EPQ2_PRICU</name>
<dbReference type="RefSeq" id="XP_014674173.1">
    <property type="nucleotide sequence ID" value="XM_014818687.1"/>
</dbReference>
<dbReference type="SUPFAM" id="SSF81301">
    <property type="entry name" value="Nucleotidyltransferase"/>
    <property type="match status" value="1"/>
</dbReference>
<evidence type="ECO:0000256" key="14">
    <source>
        <dbReference type="ARBA" id="ARBA00049244"/>
    </source>
</evidence>
<sequence>MISLFRISRKLLVLSETPTSYIKPKHFTTDIMSKRKAPEANVNSDLCDMLIELANHEKNVTRNIHKHNAYRKAASVIGKHPTRIASGEDAKKLSGVGDKIGKKIDEMLATGKLAKLEKIRTDDTSVAINLMTRVSGIGPAMAKKLVDDGITTIEELTKNEDKLNHHQKIGLKYFEDFEKRIPRDEMEELEEIMLSEIEDLDDRYIATVCGSYRRGVATSGDIDCLLTHPDYTSKSTTKHGELLVKVVERLKGPEFVTETISLGDTKFMGVCQVPGTGDESEDAARLHRRLDIRLIPHDQYFCGILYFTGSDMFNKNMRTEALEKGFTLNEYTIRPMGSTGIAGDPLPVTSEQDVFKILSMKYKKPSERSV</sequence>
<comment type="catalytic activity">
    <reaction evidence="14 15">
        <text>DNA(n) + a 2'-deoxyribonucleoside 5'-triphosphate = DNA(n+1) + diphosphate</text>
        <dbReference type="Rhea" id="RHEA:22508"/>
        <dbReference type="Rhea" id="RHEA-COMP:17339"/>
        <dbReference type="Rhea" id="RHEA-COMP:17340"/>
        <dbReference type="ChEBI" id="CHEBI:33019"/>
        <dbReference type="ChEBI" id="CHEBI:61560"/>
        <dbReference type="ChEBI" id="CHEBI:173112"/>
        <dbReference type="EC" id="2.7.7.7"/>
    </reaction>
</comment>
<comment type="similarity">
    <text evidence="15">Belongs to the DNA polymerase type-X family.</text>
</comment>
<dbReference type="Gene3D" id="1.10.150.20">
    <property type="entry name" value="5' to 3' exonuclease, C-terminal subdomain"/>
    <property type="match status" value="1"/>
</dbReference>
<dbReference type="Gene3D" id="3.30.460.10">
    <property type="entry name" value="Beta Polymerase, domain 2"/>
    <property type="match status" value="1"/>
</dbReference>
<keyword evidence="3" id="KW-0963">Cytoplasm</keyword>
<dbReference type="InterPro" id="IPR010996">
    <property type="entry name" value="HHH_MUS81"/>
</dbReference>
<reference evidence="18" key="1">
    <citation type="submission" date="2025-08" db="UniProtKB">
        <authorList>
            <consortium name="RefSeq"/>
        </authorList>
    </citation>
    <scope>IDENTIFICATION</scope>
</reference>
<keyword evidence="9" id="KW-0460">Magnesium</keyword>
<feature type="domain" description="DNA-directed DNA polymerase X" evidence="16">
    <location>
        <begin position="41"/>
        <end position="369"/>
    </location>
</feature>
<dbReference type="InterPro" id="IPR029398">
    <property type="entry name" value="PolB_thumb"/>
</dbReference>
<dbReference type="SUPFAM" id="SSF47802">
    <property type="entry name" value="DNA polymerase beta, N-terminal domain-like"/>
    <property type="match status" value="1"/>
</dbReference>
<dbReference type="Proteomes" id="UP000695022">
    <property type="component" value="Unplaced"/>
</dbReference>
<dbReference type="Pfam" id="PF14792">
    <property type="entry name" value="DNA_pol_B_palm"/>
    <property type="match status" value="1"/>
</dbReference>
<protein>
    <recommendedName>
        <fullName evidence="15">DNA polymerase</fullName>
        <ecNumber evidence="15">2.7.7.7</ecNumber>
    </recommendedName>
</protein>
<proteinExistence type="inferred from homology"/>
<keyword evidence="6 15" id="KW-0548">Nucleotidyltransferase</keyword>
<evidence type="ECO:0000256" key="13">
    <source>
        <dbReference type="ARBA" id="ARBA00023242"/>
    </source>
</evidence>
<evidence type="ECO:0000256" key="15">
    <source>
        <dbReference type="RuleBase" id="RU366014"/>
    </source>
</evidence>
<dbReference type="InterPro" id="IPR002054">
    <property type="entry name" value="DNA-dir_DNA_pol_X"/>
</dbReference>
<evidence type="ECO:0000256" key="4">
    <source>
        <dbReference type="ARBA" id="ARBA00022634"/>
    </source>
</evidence>
<keyword evidence="11" id="KW-0238">DNA-binding</keyword>
<accession>A0ABM1EPQ2</accession>
<dbReference type="SUPFAM" id="SSF81585">
    <property type="entry name" value="PsbU/PolX domain-like"/>
    <property type="match status" value="1"/>
</dbReference>
<dbReference type="InterPro" id="IPR018944">
    <property type="entry name" value="DNA_pol_lambd_fingers_domain"/>
</dbReference>
<evidence type="ECO:0000256" key="11">
    <source>
        <dbReference type="ARBA" id="ARBA00023125"/>
    </source>
</evidence>
<dbReference type="Pfam" id="PF14716">
    <property type="entry name" value="HHH_8"/>
    <property type="match status" value="1"/>
</dbReference>
<evidence type="ECO:0000313" key="17">
    <source>
        <dbReference type="Proteomes" id="UP000695022"/>
    </source>
</evidence>
<dbReference type="InterPro" id="IPR028207">
    <property type="entry name" value="DNA_pol_B_palm_palm"/>
</dbReference>
<keyword evidence="13 15" id="KW-0539">Nucleus</keyword>
<dbReference type="EC" id="2.7.7.7" evidence="15"/>
<evidence type="ECO:0000256" key="7">
    <source>
        <dbReference type="ARBA" id="ARBA00022723"/>
    </source>
</evidence>
<evidence type="ECO:0000313" key="18">
    <source>
        <dbReference type="RefSeq" id="XP_014674173.1"/>
    </source>
</evidence>
<dbReference type="GeneID" id="106814377"/>
<dbReference type="InterPro" id="IPR037160">
    <property type="entry name" value="DNA_Pol_thumb_sf"/>
</dbReference>
<dbReference type="Pfam" id="PF10391">
    <property type="entry name" value="DNA_pol_lambd_f"/>
    <property type="match status" value="1"/>
</dbReference>
<dbReference type="SMART" id="SM00483">
    <property type="entry name" value="POLXc"/>
    <property type="match status" value="1"/>
</dbReference>
<dbReference type="Gene3D" id="3.30.210.10">
    <property type="entry name" value="DNA polymerase, thumb domain"/>
    <property type="match status" value="1"/>
</dbReference>
<evidence type="ECO:0000256" key="12">
    <source>
        <dbReference type="ARBA" id="ARBA00023204"/>
    </source>
</evidence>
<keyword evidence="7" id="KW-0479">Metal-binding</keyword>
<evidence type="ECO:0000256" key="9">
    <source>
        <dbReference type="ARBA" id="ARBA00022842"/>
    </source>
</evidence>
<dbReference type="Pfam" id="PF14791">
    <property type="entry name" value="DNA_pol_B_thumb"/>
    <property type="match status" value="1"/>
</dbReference>
<dbReference type="InterPro" id="IPR043519">
    <property type="entry name" value="NT_sf"/>
</dbReference>
<evidence type="ECO:0000256" key="5">
    <source>
        <dbReference type="ARBA" id="ARBA00022679"/>
    </source>
</evidence>